<sequence>MDDEKIFGPVLYKLSLASAVSRGLLARYQIIVLELQDPVLTPERLYGEERYSEEVRGQRLGALRPRCCTRWRSMGFRRASPSTTGR</sequence>
<keyword evidence="3" id="KW-1185">Reference proteome</keyword>
<keyword evidence="1" id="KW-0347">Helicase</keyword>
<protein>
    <submittedName>
        <fullName evidence="1">Helicase</fullName>
    </submittedName>
</protein>
<proteinExistence type="predicted"/>
<keyword evidence="1" id="KW-0067">ATP-binding</keyword>
<dbReference type="GO" id="GO:0004386">
    <property type="term" value="F:helicase activity"/>
    <property type="evidence" value="ECO:0007669"/>
    <property type="project" value="UniProtKB-KW"/>
</dbReference>
<evidence type="ECO:0000313" key="1">
    <source>
        <dbReference type="EMBL" id="MDQ0745776.1"/>
    </source>
</evidence>
<evidence type="ECO:0000313" key="2">
    <source>
        <dbReference type="EMBL" id="MDQ0754007.1"/>
    </source>
</evidence>
<name>A0ABU0QEF2_9ACTN</name>
<organism evidence="1 3">
    <name type="scientific">Streptomyces africanus</name>
    <dbReference type="NCBI Taxonomy" id="231024"/>
    <lineage>
        <taxon>Bacteria</taxon>
        <taxon>Bacillati</taxon>
        <taxon>Actinomycetota</taxon>
        <taxon>Actinomycetes</taxon>
        <taxon>Kitasatosporales</taxon>
        <taxon>Streptomycetaceae</taxon>
        <taxon>Streptomyces</taxon>
    </lineage>
</organism>
<dbReference type="Proteomes" id="UP001232755">
    <property type="component" value="Unassembled WGS sequence"/>
</dbReference>
<gene>
    <name evidence="1" type="ORF">QF034_000007</name>
    <name evidence="2" type="ORF">QF034_008238</name>
</gene>
<evidence type="ECO:0000313" key="3">
    <source>
        <dbReference type="Proteomes" id="UP001232755"/>
    </source>
</evidence>
<dbReference type="EMBL" id="JAUSYP010000001">
    <property type="protein sequence ID" value="MDQ0754007.1"/>
    <property type="molecule type" value="Genomic_DNA"/>
</dbReference>
<comment type="caution">
    <text evidence="1">The sequence shown here is derived from an EMBL/GenBank/DDBJ whole genome shotgun (WGS) entry which is preliminary data.</text>
</comment>
<keyword evidence="1" id="KW-0378">Hydrolase</keyword>
<reference evidence="1 3" key="1">
    <citation type="submission" date="2023-07" db="EMBL/GenBank/DDBJ databases">
        <title>Comparative genomics of wheat-associated soil bacteria to identify genetic determinants of phenazine resistance.</title>
        <authorList>
            <person name="Mouncey N."/>
        </authorList>
    </citation>
    <scope>NUCLEOTIDE SEQUENCE [LARGE SCALE GENOMIC DNA]</scope>
    <source>
        <strain evidence="1 3">B3I12</strain>
    </source>
</reference>
<dbReference type="EMBL" id="JAUSYP010000001">
    <property type="protein sequence ID" value="MDQ0745776.1"/>
    <property type="molecule type" value="Genomic_DNA"/>
</dbReference>
<keyword evidence="1" id="KW-0547">Nucleotide-binding</keyword>
<accession>A0ABU0QEF2</accession>